<comment type="caution">
    <text evidence="1">The sequence shown here is derived from an EMBL/GenBank/DDBJ whole genome shotgun (WGS) entry which is preliminary data.</text>
</comment>
<evidence type="ECO:0000313" key="1">
    <source>
        <dbReference type="EMBL" id="KAK0160210.1"/>
    </source>
</evidence>
<reference evidence="1" key="1">
    <citation type="journal article" date="2023" name="bioRxiv">
        <title>Scaffold-level genome assemblies of two parasitoid biocontrol wasps reveal the parthenogenesis mechanism and an associated novel virus.</title>
        <authorList>
            <person name="Inwood S."/>
            <person name="Skelly J."/>
            <person name="Guhlin J."/>
            <person name="Harrop T."/>
            <person name="Goldson S."/>
            <person name="Dearden P."/>
        </authorList>
    </citation>
    <scope>NUCLEOTIDE SEQUENCE</scope>
    <source>
        <strain evidence="1">Irish</strain>
        <tissue evidence="1">Whole body</tissue>
    </source>
</reference>
<gene>
    <name evidence="1" type="ORF">PV328_007638</name>
</gene>
<name>A0AA39C970_9HYME</name>
<proteinExistence type="predicted"/>
<dbReference type="AlphaFoldDB" id="A0AA39C970"/>
<dbReference type="Proteomes" id="UP001168990">
    <property type="component" value="Unassembled WGS sequence"/>
</dbReference>
<protein>
    <submittedName>
        <fullName evidence="1">Uncharacterized protein</fullName>
    </submittedName>
</protein>
<organism evidence="1 2">
    <name type="scientific">Microctonus aethiopoides</name>
    <dbReference type="NCBI Taxonomy" id="144406"/>
    <lineage>
        <taxon>Eukaryota</taxon>
        <taxon>Metazoa</taxon>
        <taxon>Ecdysozoa</taxon>
        <taxon>Arthropoda</taxon>
        <taxon>Hexapoda</taxon>
        <taxon>Insecta</taxon>
        <taxon>Pterygota</taxon>
        <taxon>Neoptera</taxon>
        <taxon>Endopterygota</taxon>
        <taxon>Hymenoptera</taxon>
        <taxon>Apocrita</taxon>
        <taxon>Ichneumonoidea</taxon>
        <taxon>Braconidae</taxon>
        <taxon>Euphorinae</taxon>
        <taxon>Microctonus</taxon>
    </lineage>
</organism>
<dbReference type="EMBL" id="JAQQBS010001423">
    <property type="protein sequence ID" value="KAK0160210.1"/>
    <property type="molecule type" value="Genomic_DNA"/>
</dbReference>
<evidence type="ECO:0000313" key="2">
    <source>
        <dbReference type="Proteomes" id="UP001168990"/>
    </source>
</evidence>
<keyword evidence="2" id="KW-1185">Reference proteome</keyword>
<accession>A0AA39C970</accession>
<sequence>MPAFKGKRNQLTTIESNQSRFVTKIRWVVEAVHVACFLHNKFGARLDSNVDFSEKVVDAMNSKKHLDNTLASEVETNRWARQNVLFNTITSDDLTDFPELTERELKIFFTGSYQMSQAVSYLAELTCMYYCPGENMGPKNKRKQAEKYIFGRKWAQTLLGAEKRPTKHQQNIGLLLVPIKIL</sequence>
<reference evidence="1" key="2">
    <citation type="submission" date="2023-03" db="EMBL/GenBank/DDBJ databases">
        <authorList>
            <person name="Inwood S.N."/>
            <person name="Skelly J.G."/>
            <person name="Guhlin J."/>
            <person name="Harrop T.W.R."/>
            <person name="Goldson S.G."/>
            <person name="Dearden P.K."/>
        </authorList>
    </citation>
    <scope>NUCLEOTIDE SEQUENCE</scope>
    <source>
        <strain evidence="1">Irish</strain>
        <tissue evidence="1">Whole body</tissue>
    </source>
</reference>